<reference evidence="10" key="2">
    <citation type="submission" date="2020-11" db="EMBL/GenBank/DDBJ databases">
        <authorList>
            <person name="McCartney M.A."/>
            <person name="Auch B."/>
            <person name="Kono T."/>
            <person name="Mallez S."/>
            <person name="Becker A."/>
            <person name="Gohl D.M."/>
            <person name="Silverstein K.A.T."/>
            <person name="Koren S."/>
            <person name="Bechman K.B."/>
            <person name="Herman A."/>
            <person name="Abrahante J.E."/>
            <person name="Garbe J."/>
        </authorList>
    </citation>
    <scope>NUCLEOTIDE SEQUENCE</scope>
    <source>
        <strain evidence="10">Duluth1</strain>
        <tissue evidence="10">Whole animal</tissue>
    </source>
</reference>
<evidence type="ECO:0000256" key="3">
    <source>
        <dbReference type="ARBA" id="ARBA00022723"/>
    </source>
</evidence>
<dbReference type="InterPro" id="IPR036397">
    <property type="entry name" value="RNaseH_sf"/>
</dbReference>
<feature type="region of interest" description="Disordered" evidence="8">
    <location>
        <begin position="1"/>
        <end position="40"/>
    </location>
</feature>
<dbReference type="GO" id="GO:0046872">
    <property type="term" value="F:metal ion binding"/>
    <property type="evidence" value="ECO:0007669"/>
    <property type="project" value="UniProtKB-KW"/>
</dbReference>
<evidence type="ECO:0000256" key="2">
    <source>
        <dbReference type="ARBA" id="ARBA00022722"/>
    </source>
</evidence>
<comment type="cofactor">
    <cofactor evidence="1">
        <name>Mg(2+)</name>
        <dbReference type="ChEBI" id="CHEBI:18420"/>
    </cofactor>
</comment>
<evidence type="ECO:0000256" key="8">
    <source>
        <dbReference type="SAM" id="MobiDB-lite"/>
    </source>
</evidence>
<dbReference type="Gene3D" id="3.30.420.10">
    <property type="entry name" value="Ribonuclease H-like superfamily/Ribonuclease H"/>
    <property type="match status" value="1"/>
</dbReference>
<dbReference type="PANTHER" id="PTHR13058">
    <property type="entry name" value="THREE PRIME REPAIR EXONUCLEASE 1, 2"/>
    <property type="match status" value="1"/>
</dbReference>
<dbReference type="Pfam" id="PF00929">
    <property type="entry name" value="RNase_T"/>
    <property type="match status" value="1"/>
</dbReference>
<dbReference type="AlphaFoldDB" id="A0A9D4BKT2"/>
<feature type="compositionally biased region" description="Basic and acidic residues" evidence="8">
    <location>
        <begin position="31"/>
        <end position="40"/>
    </location>
</feature>
<reference evidence="10" key="1">
    <citation type="journal article" date="2019" name="bioRxiv">
        <title>The Genome of the Zebra Mussel, Dreissena polymorpha: A Resource for Invasive Species Research.</title>
        <authorList>
            <person name="McCartney M.A."/>
            <person name="Auch B."/>
            <person name="Kono T."/>
            <person name="Mallez S."/>
            <person name="Zhang Y."/>
            <person name="Obille A."/>
            <person name="Becker A."/>
            <person name="Abrahante J.E."/>
            <person name="Garbe J."/>
            <person name="Badalamenti J.P."/>
            <person name="Herman A."/>
            <person name="Mangelson H."/>
            <person name="Liachko I."/>
            <person name="Sullivan S."/>
            <person name="Sone E.D."/>
            <person name="Koren S."/>
            <person name="Silverstein K.A.T."/>
            <person name="Beckman K.B."/>
            <person name="Gohl D.M."/>
        </authorList>
    </citation>
    <scope>NUCLEOTIDE SEQUENCE</scope>
    <source>
        <strain evidence="10">Duluth1</strain>
        <tissue evidence="10">Whole animal</tissue>
    </source>
</reference>
<keyword evidence="6" id="KW-0460">Magnesium</keyword>
<comment type="caution">
    <text evidence="10">The sequence shown here is derived from an EMBL/GenBank/DDBJ whole genome shotgun (WGS) entry which is preliminary data.</text>
</comment>
<dbReference type="InterPro" id="IPR013520">
    <property type="entry name" value="Ribonucl_H"/>
</dbReference>
<dbReference type="PANTHER" id="PTHR13058:SF22">
    <property type="entry name" value="EXODEOXYRIBONUCLEASE III"/>
    <property type="match status" value="1"/>
</dbReference>
<dbReference type="CDD" id="cd06127">
    <property type="entry name" value="DEDDh"/>
    <property type="match status" value="1"/>
</dbReference>
<evidence type="ECO:0000256" key="6">
    <source>
        <dbReference type="ARBA" id="ARBA00022842"/>
    </source>
</evidence>
<dbReference type="GO" id="GO:0005737">
    <property type="term" value="C:cytoplasm"/>
    <property type="evidence" value="ECO:0007669"/>
    <property type="project" value="TreeGrafter"/>
</dbReference>
<keyword evidence="5" id="KW-0269">Exonuclease</keyword>
<evidence type="ECO:0000256" key="1">
    <source>
        <dbReference type="ARBA" id="ARBA00001946"/>
    </source>
</evidence>
<comment type="similarity">
    <text evidence="7">Belongs to the exonuclease superfamily. TREX family.</text>
</comment>
<evidence type="ECO:0000256" key="4">
    <source>
        <dbReference type="ARBA" id="ARBA00022801"/>
    </source>
</evidence>
<dbReference type="SUPFAM" id="SSF53098">
    <property type="entry name" value="Ribonuclease H-like"/>
    <property type="match status" value="1"/>
</dbReference>
<organism evidence="10 11">
    <name type="scientific">Dreissena polymorpha</name>
    <name type="common">Zebra mussel</name>
    <name type="synonym">Mytilus polymorpha</name>
    <dbReference type="NCBI Taxonomy" id="45954"/>
    <lineage>
        <taxon>Eukaryota</taxon>
        <taxon>Metazoa</taxon>
        <taxon>Spiralia</taxon>
        <taxon>Lophotrochozoa</taxon>
        <taxon>Mollusca</taxon>
        <taxon>Bivalvia</taxon>
        <taxon>Autobranchia</taxon>
        <taxon>Heteroconchia</taxon>
        <taxon>Euheterodonta</taxon>
        <taxon>Imparidentia</taxon>
        <taxon>Neoheterodontei</taxon>
        <taxon>Myida</taxon>
        <taxon>Dreissenoidea</taxon>
        <taxon>Dreissenidae</taxon>
        <taxon>Dreissena</taxon>
    </lineage>
</organism>
<evidence type="ECO:0000313" key="11">
    <source>
        <dbReference type="Proteomes" id="UP000828390"/>
    </source>
</evidence>
<keyword evidence="2" id="KW-0540">Nuclease</keyword>
<evidence type="ECO:0000313" key="10">
    <source>
        <dbReference type="EMBL" id="KAH3699634.1"/>
    </source>
</evidence>
<protein>
    <recommendedName>
        <fullName evidence="9">Exonuclease domain-containing protein</fullName>
    </recommendedName>
</protein>
<keyword evidence="3" id="KW-0479">Metal-binding</keyword>
<name>A0A9D4BKT2_DREPO</name>
<keyword evidence="11" id="KW-1185">Reference proteome</keyword>
<dbReference type="GO" id="GO:0008296">
    <property type="term" value="F:3'-5'-DNA exonuclease activity"/>
    <property type="evidence" value="ECO:0007669"/>
    <property type="project" value="TreeGrafter"/>
</dbReference>
<proteinExistence type="inferred from homology"/>
<evidence type="ECO:0000256" key="5">
    <source>
        <dbReference type="ARBA" id="ARBA00022839"/>
    </source>
</evidence>
<dbReference type="GO" id="GO:0006308">
    <property type="term" value="P:DNA catabolic process"/>
    <property type="evidence" value="ECO:0007669"/>
    <property type="project" value="TreeGrafter"/>
</dbReference>
<dbReference type="Proteomes" id="UP000828390">
    <property type="component" value="Unassembled WGS sequence"/>
</dbReference>
<keyword evidence="4" id="KW-0378">Hydrolase</keyword>
<evidence type="ECO:0000259" key="9">
    <source>
        <dbReference type="SMART" id="SM00479"/>
    </source>
</evidence>
<accession>A0A9D4BKT2</accession>
<dbReference type="OrthoDB" id="6137214at2759"/>
<gene>
    <name evidence="10" type="ORF">DPMN_074593</name>
</gene>
<dbReference type="InterPro" id="IPR040393">
    <property type="entry name" value="TREX1/2"/>
</dbReference>
<evidence type="ECO:0000256" key="7">
    <source>
        <dbReference type="ARBA" id="ARBA00025769"/>
    </source>
</evidence>
<dbReference type="GO" id="GO:0003676">
    <property type="term" value="F:nucleic acid binding"/>
    <property type="evidence" value="ECO:0007669"/>
    <property type="project" value="InterPro"/>
</dbReference>
<sequence>MDFQGRRDGRKKRKMEKKEPTRKDPIRKKKSVENPKRNLERVQHQKPTLVIIDLETTGLIDGPRMPHITQIAVKEKETGDSFSVYVMPKIPITDDAQKLTGISVANGDMLVNEKRVECVSIQTALTQLQRWLARFENVFLVAHYGKAFDFPVLMSALKNNNMIEKFLSSVTGFVDSWLVFRQKYPGRSCKQVDLARTLLHITYDAHNAEADVQTLAKLVGLCTTSELLSFRFSPKDIMLD</sequence>
<dbReference type="InterPro" id="IPR012337">
    <property type="entry name" value="RNaseH-like_sf"/>
</dbReference>
<feature type="domain" description="Exonuclease" evidence="9">
    <location>
        <begin position="48"/>
        <end position="228"/>
    </location>
</feature>
<dbReference type="SMART" id="SM00479">
    <property type="entry name" value="EXOIII"/>
    <property type="match status" value="1"/>
</dbReference>
<dbReference type="EMBL" id="JAIWYP010000015">
    <property type="protein sequence ID" value="KAH3699634.1"/>
    <property type="molecule type" value="Genomic_DNA"/>
</dbReference>